<name>A0A1X2H316_SYNRA</name>
<proteinExistence type="predicted"/>
<dbReference type="EMBL" id="MCGN01000010">
    <property type="protein sequence ID" value="ORY92171.1"/>
    <property type="molecule type" value="Genomic_DNA"/>
</dbReference>
<accession>A0A1X2H316</accession>
<dbReference type="AlphaFoldDB" id="A0A1X2H316"/>
<gene>
    <name evidence="1" type="ORF">BCR43DRAFT_446195</name>
</gene>
<dbReference type="OMA" id="FNENSKW"/>
<dbReference type="STRING" id="13706.A0A1X2H316"/>
<evidence type="ECO:0000313" key="2">
    <source>
        <dbReference type="Proteomes" id="UP000242180"/>
    </source>
</evidence>
<protein>
    <submittedName>
        <fullName evidence="1">Uncharacterized protein</fullName>
    </submittedName>
</protein>
<comment type="caution">
    <text evidence="1">The sequence shown here is derived from an EMBL/GenBank/DDBJ whole genome shotgun (WGS) entry which is preliminary data.</text>
</comment>
<reference evidence="1 2" key="1">
    <citation type="submission" date="2016-07" db="EMBL/GenBank/DDBJ databases">
        <title>Pervasive Adenine N6-methylation of Active Genes in Fungi.</title>
        <authorList>
            <consortium name="DOE Joint Genome Institute"/>
            <person name="Mondo S.J."/>
            <person name="Dannebaum R.O."/>
            <person name="Kuo R.C."/>
            <person name="Labutti K."/>
            <person name="Haridas S."/>
            <person name="Kuo A."/>
            <person name="Salamov A."/>
            <person name="Ahrendt S.R."/>
            <person name="Lipzen A."/>
            <person name="Sullivan W."/>
            <person name="Andreopoulos W.B."/>
            <person name="Clum A."/>
            <person name="Lindquist E."/>
            <person name="Daum C."/>
            <person name="Ramamoorthy G.K."/>
            <person name="Gryganskyi A."/>
            <person name="Culley D."/>
            <person name="Magnuson J.K."/>
            <person name="James T.Y."/>
            <person name="O'Malley M.A."/>
            <person name="Stajich J.E."/>
            <person name="Spatafora J.W."/>
            <person name="Visel A."/>
            <person name="Grigoriev I.V."/>
        </authorList>
    </citation>
    <scope>NUCLEOTIDE SEQUENCE [LARGE SCALE GENOMIC DNA]</scope>
    <source>
        <strain evidence="1 2">NRRL 2496</strain>
    </source>
</reference>
<organism evidence="1 2">
    <name type="scientific">Syncephalastrum racemosum</name>
    <name type="common">Filamentous fungus</name>
    <dbReference type="NCBI Taxonomy" id="13706"/>
    <lineage>
        <taxon>Eukaryota</taxon>
        <taxon>Fungi</taxon>
        <taxon>Fungi incertae sedis</taxon>
        <taxon>Mucoromycota</taxon>
        <taxon>Mucoromycotina</taxon>
        <taxon>Mucoromycetes</taxon>
        <taxon>Mucorales</taxon>
        <taxon>Syncephalastraceae</taxon>
        <taxon>Syncephalastrum</taxon>
    </lineage>
</organism>
<dbReference type="InParanoid" id="A0A1X2H316"/>
<keyword evidence="2" id="KW-1185">Reference proteome</keyword>
<dbReference type="Proteomes" id="UP000242180">
    <property type="component" value="Unassembled WGS sequence"/>
</dbReference>
<sequence length="237" mass="27173">MYAQCSDRRLLDFVGFRNELAMLDTFTKLFHFRLAKLQANPVNRESATQWQKYAIMYRDGQEDVINHVLAILDKRRHQTLQVMEANKSVELPQAPFLSIAHPDYYARIWSTPTSDFTLLFNGMIALEGLLSRHPALEEAVAGCFPDLEEEQDIVMMLALIYERSSPESPWRAFFERTSGAAMVDPEIEELHSSLFPAISDGFPKVFRLDVFTTEALAWADKVVNTFSLDDPFMIVPM</sequence>
<dbReference type="OrthoDB" id="42889at2759"/>
<evidence type="ECO:0000313" key="1">
    <source>
        <dbReference type="EMBL" id="ORY92171.1"/>
    </source>
</evidence>